<dbReference type="SUPFAM" id="SSF69318">
    <property type="entry name" value="Integrin alpha N-terminal domain"/>
    <property type="match status" value="1"/>
</dbReference>
<protein>
    <submittedName>
        <fullName evidence="3">VCBS repeat-containing protein</fullName>
    </submittedName>
</protein>
<dbReference type="EMBL" id="JAAGMB010000929">
    <property type="protein sequence ID" value="NEB22370.1"/>
    <property type="molecule type" value="Genomic_DNA"/>
</dbReference>
<keyword evidence="1 2" id="KW-0732">Signal</keyword>
<keyword evidence="4" id="KW-1185">Reference proteome</keyword>
<comment type="caution">
    <text evidence="3">The sequence shown here is derived from an EMBL/GenBank/DDBJ whole genome shotgun (WGS) entry which is preliminary data.</text>
</comment>
<accession>A0A6N9V1V3</accession>
<dbReference type="RefSeq" id="WP_164143577.1">
    <property type="nucleotide sequence ID" value="NZ_JAAGMB010000929.1"/>
</dbReference>
<name>A0A6N9V1V3_9ACTN</name>
<evidence type="ECO:0000256" key="2">
    <source>
        <dbReference type="SAM" id="SignalP"/>
    </source>
</evidence>
<dbReference type="AlphaFoldDB" id="A0A6N9V1V3"/>
<dbReference type="Proteomes" id="UP000469545">
    <property type="component" value="Unassembled WGS sequence"/>
</dbReference>
<proteinExistence type="predicted"/>
<gene>
    <name evidence="3" type="ORF">G3I46_38725</name>
</gene>
<dbReference type="InterPro" id="IPR028994">
    <property type="entry name" value="Integrin_alpha_N"/>
</dbReference>
<feature type="chain" id="PRO_5038348746" evidence="2">
    <location>
        <begin position="19"/>
        <end position="756"/>
    </location>
</feature>
<dbReference type="InterPro" id="IPR013517">
    <property type="entry name" value="FG-GAP"/>
</dbReference>
<dbReference type="InterPro" id="IPR011045">
    <property type="entry name" value="N2O_reductase_N"/>
</dbReference>
<evidence type="ECO:0000313" key="3">
    <source>
        <dbReference type="EMBL" id="NEB22370.1"/>
    </source>
</evidence>
<dbReference type="Pfam" id="PF13517">
    <property type="entry name" value="FG-GAP_3"/>
    <property type="match status" value="1"/>
</dbReference>
<evidence type="ECO:0000313" key="4">
    <source>
        <dbReference type="Proteomes" id="UP000469545"/>
    </source>
</evidence>
<sequence length="756" mass="79524">MAIAAVLATVSAGGQAVAAPATAPLSTPSSASAATAASATAVQDVRQAAVPYPAGRSQLAGVGSTGFLTWGEGGAADVLWTSFADGSTTDPMEGRSAWVALGAEASDAVVLLLSDGRVELRDMRTKKSVTVVDPDDFGPSGQSAGAVGTTLFVSTANDAGGEDVHLVDMVDGAPAARTVTGLPRDADNPHVVAGTPDRAVLTYKTAGTWQWALVDLADGAVVRRHTTASAPASVTLSETHVAWAETDAQGGSHVVVAPRGTGTDRRFAIGQASGDVLVGLVGDWVTYGVSSELTAQDPNPLYALTARHLTTGATRKLLDHTRQTATAPDGTLYVSGGTAAGGEGLYRIAPGADGTPVATRVASSGEATKVTLLGDDIPDVVDLDRNKGRFRLEWRLSRVNVAMDITLRNTRTGEVKRADVYPLSTGYGDPHRVHLDWFGDVEWNSTRGMYSAAGAGPYTWRIEARPLNGIGPELVSSGTFTVARDPGLHDYDGDGSPDVLARDTGGRLWLNDTFDSREQHTYSYFQNPEQLVGGGWNAYDRIEGAGNLGGAPVSDLVARDRSGVLWLYLGKGDAESPFTSRSRIGGGWNVYRQITGGSDLNGDGRADLVATDTSGALWLYKGTGNWRAPFAKRVKIGTGGWGAYDQITATGDIAGAPAGDLVARDRSGVLWLYLGYGDGRFAPRTRIGGGWNAYEHLVGIGDADHDGRADLYATDVRPQNQDPYLYKSTGAWRTPFAGRAEVAWTFMERRDYNLFA</sequence>
<reference evidence="3 4" key="1">
    <citation type="submission" date="2020-01" db="EMBL/GenBank/DDBJ databases">
        <title>Insect and environment-associated Actinomycetes.</title>
        <authorList>
            <person name="Currrie C."/>
            <person name="Chevrette M."/>
            <person name="Carlson C."/>
            <person name="Stubbendieck R."/>
            <person name="Wendt-Pienkowski E."/>
        </authorList>
    </citation>
    <scope>NUCLEOTIDE SEQUENCE [LARGE SCALE GENOMIC DNA]</scope>
    <source>
        <strain evidence="3 4">SID14172</strain>
    </source>
</reference>
<dbReference type="Gene3D" id="2.115.10.10">
    <property type="entry name" value="Tachylectin 2"/>
    <property type="match status" value="1"/>
</dbReference>
<dbReference type="SUPFAM" id="SSF50974">
    <property type="entry name" value="Nitrous oxide reductase, N-terminal domain"/>
    <property type="match status" value="1"/>
</dbReference>
<organism evidence="3 4">
    <name type="scientific">Streptomyces coelicoflavus</name>
    <dbReference type="NCBI Taxonomy" id="285562"/>
    <lineage>
        <taxon>Bacteria</taxon>
        <taxon>Bacillati</taxon>
        <taxon>Actinomycetota</taxon>
        <taxon>Actinomycetes</taxon>
        <taxon>Kitasatosporales</taxon>
        <taxon>Streptomycetaceae</taxon>
        <taxon>Streptomyces</taxon>
    </lineage>
</organism>
<dbReference type="Gene3D" id="2.20.25.650">
    <property type="entry name" value="Tachylectin-2-like"/>
    <property type="match status" value="1"/>
</dbReference>
<feature type="signal peptide" evidence="2">
    <location>
        <begin position="1"/>
        <end position="18"/>
    </location>
</feature>
<evidence type="ECO:0000256" key="1">
    <source>
        <dbReference type="ARBA" id="ARBA00022729"/>
    </source>
</evidence>